<proteinExistence type="predicted"/>
<dbReference type="Proteomes" id="UP000237000">
    <property type="component" value="Unassembled WGS sequence"/>
</dbReference>
<evidence type="ECO:0000313" key="2">
    <source>
        <dbReference type="Proteomes" id="UP000237000"/>
    </source>
</evidence>
<dbReference type="InParanoid" id="A0A2P5EWU0"/>
<gene>
    <name evidence="1" type="ORF">TorRG33x02_142870</name>
</gene>
<reference evidence="2" key="1">
    <citation type="submission" date="2016-06" db="EMBL/GenBank/DDBJ databases">
        <title>Parallel loss of symbiosis genes in relatives of nitrogen-fixing non-legume Parasponia.</title>
        <authorList>
            <person name="Van Velzen R."/>
            <person name="Holmer R."/>
            <person name="Bu F."/>
            <person name="Rutten L."/>
            <person name="Van Zeijl A."/>
            <person name="Liu W."/>
            <person name="Santuari L."/>
            <person name="Cao Q."/>
            <person name="Sharma T."/>
            <person name="Shen D."/>
            <person name="Roswanjaya Y."/>
            <person name="Wardhani T."/>
            <person name="Kalhor M.S."/>
            <person name="Jansen J."/>
            <person name="Van den Hoogen J."/>
            <person name="Gungor B."/>
            <person name="Hartog M."/>
            <person name="Hontelez J."/>
            <person name="Verver J."/>
            <person name="Yang W.-C."/>
            <person name="Schijlen E."/>
            <person name="Repin R."/>
            <person name="Schilthuizen M."/>
            <person name="Schranz E."/>
            <person name="Heidstra R."/>
            <person name="Miyata K."/>
            <person name="Fedorova E."/>
            <person name="Kohlen W."/>
            <person name="Bisseling T."/>
            <person name="Smit S."/>
            <person name="Geurts R."/>
        </authorList>
    </citation>
    <scope>NUCLEOTIDE SEQUENCE [LARGE SCALE GENOMIC DNA]</scope>
    <source>
        <strain evidence="2">cv. RG33-2</strain>
    </source>
</reference>
<name>A0A2P5EWU0_TREOI</name>
<protein>
    <submittedName>
        <fullName evidence="1">Uncharacterized protein</fullName>
    </submittedName>
</protein>
<dbReference type="EMBL" id="JXTC01000088">
    <property type="protein sequence ID" value="PON90001.1"/>
    <property type="molecule type" value="Genomic_DNA"/>
</dbReference>
<keyword evidence="2" id="KW-1185">Reference proteome</keyword>
<dbReference type="AlphaFoldDB" id="A0A2P5EWU0"/>
<accession>A0A2P5EWU0</accession>
<evidence type="ECO:0000313" key="1">
    <source>
        <dbReference type="EMBL" id="PON90001.1"/>
    </source>
</evidence>
<comment type="caution">
    <text evidence="1">The sequence shown here is derived from an EMBL/GenBank/DDBJ whole genome shotgun (WGS) entry which is preliminary data.</text>
</comment>
<sequence length="112" mass="12442">MSLPSILSKILLAAFRSIKFEYISRTALPTDVSEMRSNFTSKPWIDSQSDFHPKATEPWIRVNAVATSGIRPNFRNRLNNEIASSKSSLYTNPATIALQETKLGSINPSNSV</sequence>
<organism evidence="1 2">
    <name type="scientific">Trema orientale</name>
    <name type="common">Charcoal tree</name>
    <name type="synonym">Celtis orientalis</name>
    <dbReference type="NCBI Taxonomy" id="63057"/>
    <lineage>
        <taxon>Eukaryota</taxon>
        <taxon>Viridiplantae</taxon>
        <taxon>Streptophyta</taxon>
        <taxon>Embryophyta</taxon>
        <taxon>Tracheophyta</taxon>
        <taxon>Spermatophyta</taxon>
        <taxon>Magnoliopsida</taxon>
        <taxon>eudicotyledons</taxon>
        <taxon>Gunneridae</taxon>
        <taxon>Pentapetalae</taxon>
        <taxon>rosids</taxon>
        <taxon>fabids</taxon>
        <taxon>Rosales</taxon>
        <taxon>Cannabaceae</taxon>
        <taxon>Trema</taxon>
    </lineage>
</organism>
<dbReference type="OrthoDB" id="10280594at2759"/>